<accession>A0A0F9KTU0</accession>
<organism evidence="1">
    <name type="scientific">marine sediment metagenome</name>
    <dbReference type="NCBI Taxonomy" id="412755"/>
    <lineage>
        <taxon>unclassified sequences</taxon>
        <taxon>metagenomes</taxon>
        <taxon>ecological metagenomes</taxon>
    </lineage>
</organism>
<reference evidence="1" key="1">
    <citation type="journal article" date="2015" name="Nature">
        <title>Complex archaea that bridge the gap between prokaryotes and eukaryotes.</title>
        <authorList>
            <person name="Spang A."/>
            <person name="Saw J.H."/>
            <person name="Jorgensen S.L."/>
            <person name="Zaremba-Niedzwiedzka K."/>
            <person name="Martijn J."/>
            <person name="Lind A.E."/>
            <person name="van Eijk R."/>
            <person name="Schleper C."/>
            <person name="Guy L."/>
            <person name="Ettema T.J."/>
        </authorList>
    </citation>
    <scope>NUCLEOTIDE SEQUENCE</scope>
</reference>
<comment type="caution">
    <text evidence="1">The sequence shown here is derived from an EMBL/GenBank/DDBJ whole genome shotgun (WGS) entry which is preliminary data.</text>
</comment>
<protein>
    <submittedName>
        <fullName evidence="1">Uncharacterized protein</fullName>
    </submittedName>
</protein>
<gene>
    <name evidence="1" type="ORF">LCGC14_1362180</name>
</gene>
<proteinExistence type="predicted"/>
<dbReference type="EMBL" id="LAZR01008525">
    <property type="protein sequence ID" value="KKM78216.1"/>
    <property type="molecule type" value="Genomic_DNA"/>
</dbReference>
<evidence type="ECO:0000313" key="1">
    <source>
        <dbReference type="EMBL" id="KKM78216.1"/>
    </source>
</evidence>
<dbReference type="AlphaFoldDB" id="A0A0F9KTU0"/>
<name>A0A0F9KTU0_9ZZZZ</name>
<sequence>MNRRMYIGVASTPAAATVDTAGEGGFYGFTVDIINAGSNTKISGGAEQNYVYQFVLYFRAVISKVSSEIRTAEVGKFYGLGIYDINKDLVVRTAQIGMDATGIQETALVASATLEPGVYYYAQTTDGTTGELRGTILGTASMTIMNEGSENRVGRAANDGVAGVLPATMGDITATVNRSPAVAFFKP</sequence>